<dbReference type="Proteomes" id="UP001497482">
    <property type="component" value="Chromosome 8"/>
</dbReference>
<organism evidence="1 2">
    <name type="scientific">Knipowitschia caucasica</name>
    <name type="common">Caucasian dwarf goby</name>
    <name type="synonym">Pomatoschistus caucasicus</name>
    <dbReference type="NCBI Taxonomy" id="637954"/>
    <lineage>
        <taxon>Eukaryota</taxon>
        <taxon>Metazoa</taxon>
        <taxon>Chordata</taxon>
        <taxon>Craniata</taxon>
        <taxon>Vertebrata</taxon>
        <taxon>Euteleostomi</taxon>
        <taxon>Actinopterygii</taxon>
        <taxon>Neopterygii</taxon>
        <taxon>Teleostei</taxon>
        <taxon>Neoteleostei</taxon>
        <taxon>Acanthomorphata</taxon>
        <taxon>Gobiaria</taxon>
        <taxon>Gobiiformes</taxon>
        <taxon>Gobioidei</taxon>
        <taxon>Gobiidae</taxon>
        <taxon>Gobiinae</taxon>
        <taxon>Knipowitschia</taxon>
    </lineage>
</organism>
<reference evidence="1 2" key="1">
    <citation type="submission" date="2024-04" db="EMBL/GenBank/DDBJ databases">
        <authorList>
            <person name="Waldvogel A.-M."/>
            <person name="Schoenle A."/>
        </authorList>
    </citation>
    <scope>NUCLEOTIDE SEQUENCE [LARGE SCALE GENOMIC DNA]</scope>
</reference>
<gene>
    <name evidence="1" type="ORF">KC01_LOCUS40145</name>
</gene>
<protein>
    <submittedName>
        <fullName evidence="1">Uncharacterized protein</fullName>
    </submittedName>
</protein>
<keyword evidence="2" id="KW-1185">Reference proteome</keyword>
<sequence>MWKEADVWSSGGWSPIVQAYVTHMELGIWRGGGESSLDHSLGLLRSGPRVHGAVPEDRAVTFSQIDASCGDGFLNENNYFG</sequence>
<proteinExistence type="predicted"/>
<accession>A0AAV2MKU9</accession>
<name>A0AAV2MKU9_KNICA</name>
<dbReference type="EMBL" id="OZ035830">
    <property type="protein sequence ID" value="CAL1614051.1"/>
    <property type="molecule type" value="Genomic_DNA"/>
</dbReference>
<evidence type="ECO:0000313" key="1">
    <source>
        <dbReference type="EMBL" id="CAL1614051.1"/>
    </source>
</evidence>
<evidence type="ECO:0000313" key="2">
    <source>
        <dbReference type="Proteomes" id="UP001497482"/>
    </source>
</evidence>
<dbReference type="AlphaFoldDB" id="A0AAV2MKU9"/>